<feature type="compositionally biased region" description="Low complexity" evidence="1">
    <location>
        <begin position="187"/>
        <end position="199"/>
    </location>
</feature>
<evidence type="ECO:0000313" key="3">
    <source>
        <dbReference type="EMBL" id="PWG02858.1"/>
    </source>
</evidence>
<dbReference type="RefSeq" id="WP_109270997.1">
    <property type="nucleotide sequence ID" value="NZ_QFFF01000001.1"/>
</dbReference>
<dbReference type="EMBL" id="QFFF01000001">
    <property type="protein sequence ID" value="PWG02858.1"/>
    <property type="molecule type" value="Genomic_DNA"/>
</dbReference>
<feature type="signal peptide" evidence="2">
    <location>
        <begin position="1"/>
        <end position="17"/>
    </location>
</feature>
<feature type="region of interest" description="Disordered" evidence="1">
    <location>
        <begin position="175"/>
        <end position="199"/>
    </location>
</feature>
<keyword evidence="2" id="KW-0732">Signal</keyword>
<dbReference type="PROSITE" id="PS51257">
    <property type="entry name" value="PROKAR_LIPOPROTEIN"/>
    <property type="match status" value="1"/>
</dbReference>
<dbReference type="Proteomes" id="UP000245916">
    <property type="component" value="Unassembled WGS sequence"/>
</dbReference>
<evidence type="ECO:0008006" key="5">
    <source>
        <dbReference type="Google" id="ProtNLM"/>
    </source>
</evidence>
<gene>
    <name evidence="3" type="ORF">DF286_08230</name>
</gene>
<sequence>MPRLVAFSALLVLAACADSEPPDPTPADDDGAYNMIDPVTTQVTQDTAPAIGNWTRTMQDERPALAFGPTGAEPLFSLRCDDREGILLHRHGVVETGSAGMMTLTLGGDQHRLAVDPVAGPPPMLRATVSANDPVLDALGAQESPLELEVGDGPPLVLPPSPMIGEFIAACGRGEAPPLVGNEEADNAANAAAPADETP</sequence>
<evidence type="ECO:0000256" key="2">
    <source>
        <dbReference type="SAM" id="SignalP"/>
    </source>
</evidence>
<evidence type="ECO:0000313" key="4">
    <source>
        <dbReference type="Proteomes" id="UP000245916"/>
    </source>
</evidence>
<dbReference type="OrthoDB" id="7594996at2"/>
<keyword evidence="4" id="KW-1185">Reference proteome</keyword>
<organism evidence="3 4">
    <name type="scientific">Allosphingosinicella humi</name>
    <dbReference type="NCBI Taxonomy" id="2068657"/>
    <lineage>
        <taxon>Bacteria</taxon>
        <taxon>Pseudomonadati</taxon>
        <taxon>Pseudomonadota</taxon>
        <taxon>Alphaproteobacteria</taxon>
        <taxon>Sphingomonadales</taxon>
        <taxon>Sphingomonadaceae</taxon>
        <taxon>Allosphingosinicella</taxon>
    </lineage>
</organism>
<proteinExistence type="predicted"/>
<reference evidence="3 4" key="1">
    <citation type="submission" date="2018-05" db="EMBL/GenBank/DDBJ databases">
        <title>Genome of Sphingosinicella humi QZX222.</title>
        <authorList>
            <person name="Qiao Z."/>
            <person name="Wang G."/>
        </authorList>
    </citation>
    <scope>NUCLEOTIDE SEQUENCE [LARGE SCALE GENOMIC DNA]</scope>
    <source>
        <strain evidence="3 4">QZX222</strain>
    </source>
</reference>
<evidence type="ECO:0000256" key="1">
    <source>
        <dbReference type="SAM" id="MobiDB-lite"/>
    </source>
</evidence>
<comment type="caution">
    <text evidence="3">The sequence shown here is derived from an EMBL/GenBank/DDBJ whole genome shotgun (WGS) entry which is preliminary data.</text>
</comment>
<feature type="chain" id="PRO_5015707023" description="Copper chaperone PCu(A)C" evidence="2">
    <location>
        <begin position="18"/>
        <end position="199"/>
    </location>
</feature>
<name>A0A2U2J3E7_9SPHN</name>
<accession>A0A2U2J3E7</accession>
<dbReference type="AlphaFoldDB" id="A0A2U2J3E7"/>
<protein>
    <recommendedName>
        <fullName evidence="5">Copper chaperone PCu(A)C</fullName>
    </recommendedName>
</protein>